<evidence type="ECO:0000259" key="5">
    <source>
        <dbReference type="SMART" id="SM00533"/>
    </source>
</evidence>
<evidence type="ECO:0000256" key="2">
    <source>
        <dbReference type="ARBA" id="ARBA00022741"/>
    </source>
</evidence>
<dbReference type="InterPro" id="IPR000432">
    <property type="entry name" value="DNA_mismatch_repair_MutS_C"/>
</dbReference>
<evidence type="ECO:0000256" key="1">
    <source>
        <dbReference type="ARBA" id="ARBA00006271"/>
    </source>
</evidence>
<dbReference type="Proteomes" id="UP001208570">
    <property type="component" value="Unassembled WGS sequence"/>
</dbReference>
<evidence type="ECO:0000256" key="4">
    <source>
        <dbReference type="ARBA" id="ARBA00023125"/>
    </source>
</evidence>
<feature type="domain" description="DNA mismatch repair protein MutS core" evidence="5">
    <location>
        <begin position="137"/>
        <end position="471"/>
    </location>
</feature>
<evidence type="ECO:0000313" key="7">
    <source>
        <dbReference type="EMBL" id="KAK2153805.1"/>
    </source>
</evidence>
<dbReference type="AlphaFoldDB" id="A0AAD9N209"/>
<dbReference type="PANTHER" id="PTHR11361:SF20">
    <property type="entry name" value="MUTS PROTEIN HOMOLOG 5"/>
    <property type="match status" value="1"/>
</dbReference>
<dbReference type="Pfam" id="PF00488">
    <property type="entry name" value="MutS_V"/>
    <property type="match status" value="1"/>
</dbReference>
<accession>A0AAD9N209</accession>
<dbReference type="InterPro" id="IPR036187">
    <property type="entry name" value="DNA_mismatch_repair_MutS_sf"/>
</dbReference>
<reference evidence="7" key="1">
    <citation type="journal article" date="2023" name="Mol. Biol. Evol.">
        <title>Third-Generation Sequencing Reveals the Adaptive Role of the Epigenome in Three Deep-Sea Polychaetes.</title>
        <authorList>
            <person name="Perez M."/>
            <person name="Aroh O."/>
            <person name="Sun Y."/>
            <person name="Lan Y."/>
            <person name="Juniper S.K."/>
            <person name="Young C.R."/>
            <person name="Angers B."/>
            <person name="Qian P.Y."/>
        </authorList>
    </citation>
    <scope>NUCLEOTIDE SEQUENCE</scope>
    <source>
        <strain evidence="7">P08H-3</strain>
    </source>
</reference>
<dbReference type="GO" id="GO:0005634">
    <property type="term" value="C:nucleus"/>
    <property type="evidence" value="ECO:0007669"/>
    <property type="project" value="TreeGrafter"/>
</dbReference>
<dbReference type="InterPro" id="IPR045076">
    <property type="entry name" value="MutS"/>
</dbReference>
<dbReference type="PANTHER" id="PTHR11361">
    <property type="entry name" value="DNA MISMATCH REPAIR PROTEIN MUTS FAMILY MEMBER"/>
    <property type="match status" value="1"/>
</dbReference>
<dbReference type="InterPro" id="IPR017261">
    <property type="entry name" value="DNA_mismatch_repair_MutS/MSH"/>
</dbReference>
<keyword evidence="8" id="KW-1185">Reference proteome</keyword>
<dbReference type="EMBL" id="JAODUP010000285">
    <property type="protein sequence ID" value="KAK2153805.1"/>
    <property type="molecule type" value="Genomic_DNA"/>
</dbReference>
<organism evidence="7 8">
    <name type="scientific">Paralvinella palmiformis</name>
    <dbReference type="NCBI Taxonomy" id="53620"/>
    <lineage>
        <taxon>Eukaryota</taxon>
        <taxon>Metazoa</taxon>
        <taxon>Spiralia</taxon>
        <taxon>Lophotrochozoa</taxon>
        <taxon>Annelida</taxon>
        <taxon>Polychaeta</taxon>
        <taxon>Sedentaria</taxon>
        <taxon>Canalipalpata</taxon>
        <taxon>Terebellida</taxon>
        <taxon>Terebelliformia</taxon>
        <taxon>Alvinellidae</taxon>
        <taxon>Paralvinella</taxon>
    </lineage>
</organism>
<dbReference type="GO" id="GO:0005524">
    <property type="term" value="F:ATP binding"/>
    <property type="evidence" value="ECO:0007669"/>
    <property type="project" value="UniProtKB-KW"/>
</dbReference>
<evidence type="ECO:0008006" key="9">
    <source>
        <dbReference type="Google" id="ProtNLM"/>
    </source>
</evidence>
<evidence type="ECO:0000256" key="3">
    <source>
        <dbReference type="ARBA" id="ARBA00022840"/>
    </source>
</evidence>
<dbReference type="InterPro" id="IPR007696">
    <property type="entry name" value="DNA_mismatch_repair_MutS_core"/>
</dbReference>
<proteinExistence type="inferred from homology"/>
<protein>
    <recommendedName>
        <fullName evidence="9">DNA mismatch repair proteins mutS family domain-containing protein</fullName>
    </recommendedName>
</protein>
<comment type="caution">
    <text evidence="7">The sequence shown here is derived from an EMBL/GenBank/DDBJ whole genome shotgun (WGS) entry which is preliminary data.</text>
</comment>
<dbReference type="GO" id="GO:0006298">
    <property type="term" value="P:mismatch repair"/>
    <property type="evidence" value="ECO:0007669"/>
    <property type="project" value="InterPro"/>
</dbReference>
<dbReference type="GO" id="GO:0030983">
    <property type="term" value="F:mismatched DNA binding"/>
    <property type="evidence" value="ECO:0007669"/>
    <property type="project" value="InterPro"/>
</dbReference>
<dbReference type="SUPFAM" id="SSF48334">
    <property type="entry name" value="DNA repair protein MutS, domain III"/>
    <property type="match status" value="1"/>
</dbReference>
<dbReference type="SUPFAM" id="SSF52540">
    <property type="entry name" value="P-loop containing nucleoside triphosphate hydrolases"/>
    <property type="match status" value="1"/>
</dbReference>
<dbReference type="SMART" id="SM00534">
    <property type="entry name" value="MUTSac"/>
    <property type="match status" value="1"/>
</dbReference>
<dbReference type="Gene3D" id="3.40.50.300">
    <property type="entry name" value="P-loop containing nucleotide triphosphate hydrolases"/>
    <property type="match status" value="2"/>
</dbReference>
<keyword evidence="3" id="KW-0067">ATP-binding</keyword>
<dbReference type="SMART" id="SM00533">
    <property type="entry name" value="MUTSd"/>
    <property type="match status" value="1"/>
</dbReference>
<evidence type="ECO:0000313" key="8">
    <source>
        <dbReference type="Proteomes" id="UP001208570"/>
    </source>
</evidence>
<dbReference type="Pfam" id="PF05192">
    <property type="entry name" value="MutS_III"/>
    <property type="match status" value="1"/>
</dbReference>
<dbReference type="Gene3D" id="1.10.1420.10">
    <property type="match status" value="3"/>
</dbReference>
<dbReference type="GO" id="GO:0051026">
    <property type="term" value="P:chiasma assembly"/>
    <property type="evidence" value="ECO:0007669"/>
    <property type="project" value="TreeGrafter"/>
</dbReference>
<dbReference type="InterPro" id="IPR027417">
    <property type="entry name" value="P-loop_NTPase"/>
</dbReference>
<keyword evidence="2" id="KW-0547">Nucleotide-binding</keyword>
<dbReference type="PIRSF" id="PIRSF037677">
    <property type="entry name" value="DNA_mis_repair_Msh6"/>
    <property type="match status" value="1"/>
</dbReference>
<sequence>MPDAVEMEKFTILSKVLLQTRPSCVVMSAKEDERLVKAVKDTVEKEAGTDMDAQYIQILPSTDYSIEMSKRRILNMSLPNIPADFDETERMLHLSSLVPFSNMCLVRALGGLLRFIEKNRVGIELEDATMRIPVLSVKTFSLEDLVLIDEQTYRLWFLQPLKNIEKLKERHEAVSFFADQRYMEITLSLQKCLHQIKDTKHTDDMSTKSTEFNWSSGRTGFELHALGSSHIQVIVQDPGKILARMRMAQASVGDWQSLYKTVYGAVYIADVCRSQSTNLPLLQNIKLLFTDDLHKIANLISKIVDFDESAVQNRFVVKPNVDLELDEKKRMYGGLPDFMTAVAREELAQLGDDISHCNVLYLPQLGYLLSVPVTDAMKESKNYEIPGLEFVFISNNVVHYKSPRTIDYETGIMHRLQNVILEHSAVLIDVAQFAAKLDCILALAACAREYNYVKPEIISEDIIQINRGSGGKFSRMKILTGPNASGKSVYLKQVALIVYMAQIGSFVPAEKAIIGLVDGIYTRISTTESVSVGLSAFMIDLNQTLDVLQHEKELVFLYELKDGHTDTSYACHIASQAGLPEEIVKRGAEVSKLVKENQPVHRVDTASTATQYKRCEAIVDRFLDFDLDNDDVQSFLQNFVIPVYQGTIKP</sequence>
<name>A0AAD9N209_9ANNE</name>
<comment type="similarity">
    <text evidence="1">Belongs to the DNA mismatch repair MutS family.</text>
</comment>
<keyword evidence="4" id="KW-0238">DNA-binding</keyword>
<dbReference type="GO" id="GO:0140664">
    <property type="term" value="F:ATP-dependent DNA damage sensor activity"/>
    <property type="evidence" value="ECO:0007669"/>
    <property type="project" value="InterPro"/>
</dbReference>
<feature type="domain" description="DNA mismatch repair proteins mutS family" evidence="6">
    <location>
        <begin position="474"/>
        <end position="592"/>
    </location>
</feature>
<evidence type="ECO:0000259" key="6">
    <source>
        <dbReference type="SMART" id="SM00534"/>
    </source>
</evidence>
<gene>
    <name evidence="7" type="ORF">LSH36_285g02033</name>
</gene>